<accession>A0A9X4MNL2</accession>
<dbReference type="EMBL" id="JANFML010000026">
    <property type="protein sequence ID" value="MDG4512790.1"/>
    <property type="molecule type" value="Genomic_DNA"/>
</dbReference>
<dbReference type="Proteomes" id="UP001152879">
    <property type="component" value="Unassembled WGS sequence"/>
</dbReference>
<gene>
    <name evidence="1" type="ORF">NOL15_08080</name>
</gene>
<reference evidence="1" key="1">
    <citation type="submission" date="2022-07" db="EMBL/GenBank/DDBJ databases">
        <title>Whole Genome Sequencing of Streptococcus suis.</title>
        <authorList>
            <person name="Dai X."/>
            <person name="Huang J."/>
            <person name="Wang L."/>
        </authorList>
    </citation>
    <scope>NUCLEOTIDE SEQUENCE</scope>
    <source>
        <strain evidence="1">SFB2</strain>
    </source>
</reference>
<evidence type="ECO:0000313" key="1">
    <source>
        <dbReference type="EMBL" id="MDG4512790.1"/>
    </source>
</evidence>
<evidence type="ECO:0000313" key="2">
    <source>
        <dbReference type="Proteomes" id="UP001152879"/>
    </source>
</evidence>
<protein>
    <submittedName>
        <fullName evidence="1">Uncharacterized protein</fullName>
    </submittedName>
</protein>
<sequence length="244" mass="29161">MKKYEDDSSKEAWEFYKNQYTSSDWNFWNEFDFDNIKTRYQKDGKFNNSRYLLWLKDNSKLTEELGSLFSFGGERVFNFKTQYYNLRNIVESSYSNNKEYVMSLLKECKEFHYSEKNLVILPTTGGLNNVKGSLYFDGGNINYSSQQISGKQLDRLDTFLAIVDDYFNKKSDLILSYTKGKPNEKCLENFLKNFKNIYDFIDKIYRVNNEEFINKLICNGRKSIENINDVERYCLLAKEYWKLK</sequence>
<proteinExistence type="predicted"/>
<dbReference type="AlphaFoldDB" id="A0A9X4MNL2"/>
<organism evidence="1 2">
    <name type="scientific">Streptococcus suis</name>
    <dbReference type="NCBI Taxonomy" id="1307"/>
    <lineage>
        <taxon>Bacteria</taxon>
        <taxon>Bacillati</taxon>
        <taxon>Bacillota</taxon>
        <taxon>Bacilli</taxon>
        <taxon>Lactobacillales</taxon>
        <taxon>Streptococcaceae</taxon>
        <taxon>Streptococcus</taxon>
    </lineage>
</organism>
<comment type="caution">
    <text evidence="1">The sequence shown here is derived from an EMBL/GenBank/DDBJ whole genome shotgun (WGS) entry which is preliminary data.</text>
</comment>
<name>A0A9X4MNL2_STRSU</name>